<feature type="transmembrane region" description="Helical" evidence="11">
    <location>
        <begin position="779"/>
        <end position="797"/>
    </location>
</feature>
<feature type="transmembrane region" description="Helical" evidence="11">
    <location>
        <begin position="360"/>
        <end position="381"/>
    </location>
</feature>
<dbReference type="GO" id="GO:0005245">
    <property type="term" value="F:voltage-gated calcium channel activity"/>
    <property type="evidence" value="ECO:0007669"/>
    <property type="project" value="InterPro"/>
</dbReference>
<feature type="transmembrane region" description="Helical" evidence="11">
    <location>
        <begin position="908"/>
        <end position="927"/>
    </location>
</feature>
<comment type="similarity">
    <text evidence="10">Belongs to the calcium channel alpha-1 subunit (TC 1.A.1.11) family.</text>
</comment>
<dbReference type="InterPro" id="IPR002077">
    <property type="entry name" value="VDCCAlpha1"/>
</dbReference>
<keyword evidence="8" id="KW-0407">Ion channel</keyword>
<keyword evidence="7 11" id="KW-0472">Membrane</keyword>
<feature type="transmembrane region" description="Helical" evidence="11">
    <location>
        <begin position="83"/>
        <end position="106"/>
    </location>
</feature>
<dbReference type="Proteomes" id="UP000481153">
    <property type="component" value="Unassembled WGS sequence"/>
</dbReference>
<keyword evidence="5 11" id="KW-1133">Transmembrane helix</keyword>
<evidence type="ECO:0000256" key="11">
    <source>
        <dbReference type="SAM" id="Phobius"/>
    </source>
</evidence>
<dbReference type="SUPFAM" id="SSF81324">
    <property type="entry name" value="Voltage-gated potassium channels"/>
    <property type="match status" value="4"/>
</dbReference>
<dbReference type="VEuPathDB" id="FungiDB:AeMF1_003343"/>
<dbReference type="GO" id="GO:0005248">
    <property type="term" value="F:voltage-gated sodium channel activity"/>
    <property type="evidence" value="ECO:0007669"/>
    <property type="project" value="TreeGrafter"/>
</dbReference>
<evidence type="ECO:0000256" key="3">
    <source>
        <dbReference type="ARBA" id="ARBA00022692"/>
    </source>
</evidence>
<evidence type="ECO:0000256" key="5">
    <source>
        <dbReference type="ARBA" id="ARBA00022989"/>
    </source>
</evidence>
<feature type="transmembrane region" description="Helical" evidence="11">
    <location>
        <begin position="817"/>
        <end position="837"/>
    </location>
</feature>
<feature type="transmembrane region" description="Helical" evidence="11">
    <location>
        <begin position="500"/>
        <end position="519"/>
    </location>
</feature>
<keyword evidence="2" id="KW-0813">Transport</keyword>
<feature type="transmembrane region" description="Helical" evidence="11">
    <location>
        <begin position="126"/>
        <end position="147"/>
    </location>
</feature>
<feature type="transmembrane region" description="Helical" evidence="11">
    <location>
        <begin position="1275"/>
        <end position="1300"/>
    </location>
</feature>
<keyword evidence="9" id="KW-0479">Metal-binding</keyword>
<dbReference type="Gene3D" id="1.10.238.10">
    <property type="entry name" value="EF-hand"/>
    <property type="match status" value="1"/>
</dbReference>
<keyword evidence="10" id="KW-0109">Calcium transport</keyword>
<accession>A0A6G0XXT5</accession>
<dbReference type="EMBL" id="VJMJ01000001">
    <property type="protein sequence ID" value="KAF0745549.1"/>
    <property type="molecule type" value="Genomic_DNA"/>
</dbReference>
<protein>
    <recommendedName>
        <fullName evidence="12">EF-hand domain-containing protein</fullName>
    </recommendedName>
</protein>
<dbReference type="PRINTS" id="PR00167">
    <property type="entry name" value="CACHANNEL"/>
</dbReference>
<keyword evidence="10" id="KW-0107">Calcium channel</keyword>
<dbReference type="InterPro" id="IPR043203">
    <property type="entry name" value="VGCC_Ca_Na"/>
</dbReference>
<dbReference type="PANTHER" id="PTHR10037">
    <property type="entry name" value="VOLTAGE-GATED CATION CHANNEL CALCIUM AND SODIUM"/>
    <property type="match status" value="1"/>
</dbReference>
<reference evidence="13 14" key="1">
    <citation type="submission" date="2019-07" db="EMBL/GenBank/DDBJ databases">
        <title>Genomics analysis of Aphanomyces spp. identifies a new class of oomycete effector associated with host adaptation.</title>
        <authorList>
            <person name="Gaulin E."/>
        </authorList>
    </citation>
    <scope>NUCLEOTIDE SEQUENCE [LARGE SCALE GENOMIC DNA]</scope>
    <source>
        <strain evidence="13 14">ATCC 201684</strain>
    </source>
</reference>
<keyword evidence="10" id="KW-0851">Voltage-gated channel</keyword>
<dbReference type="GO" id="GO:0001518">
    <property type="term" value="C:voltage-gated sodium channel complex"/>
    <property type="evidence" value="ECO:0007669"/>
    <property type="project" value="TreeGrafter"/>
</dbReference>
<feature type="transmembrane region" description="Helical" evidence="11">
    <location>
        <begin position="1159"/>
        <end position="1178"/>
    </location>
</feature>
<evidence type="ECO:0000256" key="6">
    <source>
        <dbReference type="ARBA" id="ARBA00023065"/>
    </source>
</evidence>
<proteinExistence type="inferred from homology"/>
<keyword evidence="6" id="KW-0406">Ion transport</keyword>
<keyword evidence="4" id="KW-0677">Repeat</keyword>
<evidence type="ECO:0000256" key="1">
    <source>
        <dbReference type="ARBA" id="ARBA00004141"/>
    </source>
</evidence>
<organism evidence="13 14">
    <name type="scientific">Aphanomyces euteiches</name>
    <dbReference type="NCBI Taxonomy" id="100861"/>
    <lineage>
        <taxon>Eukaryota</taxon>
        <taxon>Sar</taxon>
        <taxon>Stramenopiles</taxon>
        <taxon>Oomycota</taxon>
        <taxon>Saprolegniomycetes</taxon>
        <taxon>Saprolegniales</taxon>
        <taxon>Verrucalvaceae</taxon>
        <taxon>Aphanomyces</taxon>
    </lineage>
</organism>
<dbReference type="InterPro" id="IPR027359">
    <property type="entry name" value="Volt_channel_dom_sf"/>
</dbReference>
<feature type="transmembrane region" description="Helical" evidence="11">
    <location>
        <begin position="457"/>
        <end position="480"/>
    </location>
</feature>
<dbReference type="Pfam" id="PF16905">
    <property type="entry name" value="GPHH"/>
    <property type="match status" value="1"/>
</dbReference>
<feature type="transmembrane region" description="Helical" evidence="11">
    <location>
        <begin position="595"/>
        <end position="614"/>
    </location>
</feature>
<evidence type="ECO:0000256" key="10">
    <source>
        <dbReference type="RuleBase" id="RU003808"/>
    </source>
</evidence>
<evidence type="ECO:0000313" key="13">
    <source>
        <dbReference type="EMBL" id="KAF0745549.1"/>
    </source>
</evidence>
<keyword evidence="9 10" id="KW-0106">Calcium</keyword>
<evidence type="ECO:0000259" key="12">
    <source>
        <dbReference type="PROSITE" id="PS50222"/>
    </source>
</evidence>
<feature type="transmembrane region" description="Helical" evidence="11">
    <location>
        <begin position="673"/>
        <end position="696"/>
    </location>
</feature>
<feature type="transmembrane region" description="Helical" evidence="11">
    <location>
        <begin position="1190"/>
        <end position="1210"/>
    </location>
</feature>
<dbReference type="PANTHER" id="PTHR10037:SF62">
    <property type="entry name" value="SODIUM CHANNEL PROTEIN 60E"/>
    <property type="match status" value="1"/>
</dbReference>
<gene>
    <name evidence="13" type="ORF">Ae201684_000005</name>
</gene>
<comment type="subcellular location">
    <subcellularLocation>
        <location evidence="1 10">Membrane</location>
        <topology evidence="1 10">Multi-pass membrane protein</topology>
    </subcellularLocation>
</comment>
<dbReference type="PROSITE" id="PS50222">
    <property type="entry name" value="EF_HAND_2"/>
    <property type="match status" value="1"/>
</dbReference>
<evidence type="ECO:0000256" key="9">
    <source>
        <dbReference type="PIRSR" id="PIRSR602077-1"/>
    </source>
</evidence>
<dbReference type="Gene3D" id="1.10.287.70">
    <property type="match status" value="4"/>
</dbReference>
<feature type="transmembrane region" description="Helical" evidence="11">
    <location>
        <begin position="168"/>
        <end position="201"/>
    </location>
</feature>
<dbReference type="Pfam" id="PF00520">
    <property type="entry name" value="Ion_trans"/>
    <property type="match status" value="4"/>
</dbReference>
<dbReference type="InterPro" id="IPR002048">
    <property type="entry name" value="EF_hand_dom"/>
</dbReference>
<feature type="transmembrane region" description="Helical" evidence="11">
    <location>
        <begin position="1079"/>
        <end position="1101"/>
    </location>
</feature>
<evidence type="ECO:0000313" key="14">
    <source>
        <dbReference type="Proteomes" id="UP000481153"/>
    </source>
</evidence>
<dbReference type="Gene3D" id="1.20.120.350">
    <property type="entry name" value="Voltage-gated potassium channels. Chain C"/>
    <property type="match status" value="4"/>
</dbReference>
<sequence length="1614" mass="181570">MTGVVRPVLVDSSNKRPSDLNPNNFPLCSLGVLTIENRFRRLCMYLIDNQWFNLVIMVTVLINTFAMSFANYNMPSGQIDRRFSIVSMIENVTLYIFIVEAAMRVVAQGVTGRNSYFTDNWNVLDFVVIVSGIVILIYHENTSISAIRSLRILRPLRTLRSFPGLKTLVNSLLSALPALANVAILLYFSYVVFAILGMGIWSGTFHGRCRATEFPIRLNFTANDAPPDYVYPPDAAWLDKVLANPHAYKCGPSVDEIWTTPQSCFWPLDPNDSGQYCGGRQCPSTSTCGSNYDSKGNPRFQDIAVNGTKMFSIMTEPEFTPSLNFGLTTFDDLGTSIVIVFQTVTASGWMELTQNTQDSYSYVGAGIYFNTMVFVGMCFLLQINMAIMVSAFEGSKSAGDGREIAPPTAEPPLERPGFFYRVLPVQSFRDLQVRSKALQVQIANSAVGTSVERGRGFLCWLLATRAFRIVSFFLTLVNIISLALHMHPMPAWLTSYSLEVVQFSCLFFFVLEMLANMWAQGILQYCKSGFNLFDSISIIIGVADVIHDPPGFIDGSVSKSNPFIALRALRAVKLAQTYRPLKRLMLAIARTMSEFLNFIFFLVVFVYVFALMGMELFANKFYFDSANRPIQNNGSLPLLWRHRSHFDTIDAALFTVFQIITYDNWPSIMYDGWLVAGAISPFYFISIIVLGVWIVMNMFSAITVNSVMDAVETTGMSASKEMKRSLSRMRYLERSVSRLELNTGEKLSSAAPIVRLSEYRLRKQSPLRYACLQLTRSKYWTTGIVITIAAASIVTAFETPLQDPNEGMGIFMDDINRVFAVLFAGETIVELVANGFIKYARDPWKLLDGAIATVSLLAWSPQGSGGFGVIRSFRCLRALRPLRVINQLPQLKVVVNTLFRCIPDIGKALLFLLFTLFMFGIVAVLFYQGGMNKCLLSPYDYFDIATFSPPPPWFPRDYSGNYSMSDLQTYDVMTFPKAWQDMAPATQAVVGAVWNSTCGFTDDEAANPFFVPTSKQMCLCFSGMTWTPVVPQSFDNVIIAMGSLYELTTMEGWANVAFAAVDCTGIDSQPIPNKAPIMLLFWIAFMICCAFFMTNLFLGILCDSFIREKYGGFLTDDQIKWVNFQRKLIAIEPLRKVKRPKAPMRQWVFDVVHNELFDLYITVAILFNTVALAIAYYGQHPIMDLVLNGVNYGFSLVFLMEAGMKIFALGVRQYFARGWDRFDFFILCITLASTILPFCVTTDKFNLGGGSMVVRVFRVGRALRLINKAKLMRTLFDTIIVALPAVANVTGLLMLMYYIFSAVGVQLFAKVSYTGGLLNSHQNFRSFWLALQTLIGFSTGENWDNFMWEVYEVVPETNPSCVDPTFNASMCGFNDFEGCVPLNGCGSWVIVPYMYFFELIVGYIGLNLFSGILVDAVADADAATSSAVVDLHEFAVMWADYDPKGTCRIELDELTAILRRMRPPFGYQGLPNYTFHRVRKELGMTGIMIYDGKYVHFRDVPRALALRSVSQGDPDMFEQLNATLNELGITNDYYKAWSRRYKKGNETLTKMTPSGPIQLHVASLVIASWHRRRRRRLQRRKKTVDEAAAVQDVLLAMVIQLETEVNPADRVWSL</sequence>
<feature type="domain" description="EF-hand" evidence="12">
    <location>
        <begin position="1429"/>
        <end position="1464"/>
    </location>
</feature>
<feature type="transmembrane region" description="Helical" evidence="11">
    <location>
        <begin position="1222"/>
        <end position="1239"/>
    </location>
</feature>
<dbReference type="InterPro" id="IPR005821">
    <property type="entry name" value="Ion_trans_dom"/>
</dbReference>
<comment type="caution">
    <text evidence="13">The sequence shown here is derived from an EMBL/GenBank/DDBJ whole genome shotgun (WGS) entry which is preliminary data.</text>
</comment>
<dbReference type="GO" id="GO:0005891">
    <property type="term" value="C:voltage-gated calcium channel complex"/>
    <property type="evidence" value="ECO:0007669"/>
    <property type="project" value="InterPro"/>
</dbReference>
<dbReference type="GO" id="GO:0005509">
    <property type="term" value="F:calcium ion binding"/>
    <property type="evidence" value="ECO:0007669"/>
    <property type="project" value="InterPro"/>
</dbReference>
<name>A0A6G0XXT5_9STRA</name>
<evidence type="ECO:0000256" key="8">
    <source>
        <dbReference type="ARBA" id="ARBA00023303"/>
    </source>
</evidence>
<feature type="binding site" evidence="9">
    <location>
        <position position="1051"/>
    </location>
    <ligand>
        <name>Ca(2+)</name>
        <dbReference type="ChEBI" id="CHEBI:29108"/>
    </ligand>
</feature>
<dbReference type="InterPro" id="IPR031649">
    <property type="entry name" value="GPHH_dom"/>
</dbReference>
<feature type="transmembrane region" description="Helical" evidence="11">
    <location>
        <begin position="51"/>
        <end position="71"/>
    </location>
</feature>
<keyword evidence="3 11" id="KW-0812">Transmembrane</keyword>
<evidence type="ECO:0000256" key="7">
    <source>
        <dbReference type="ARBA" id="ARBA00023136"/>
    </source>
</evidence>
<evidence type="ECO:0000256" key="4">
    <source>
        <dbReference type="ARBA" id="ARBA00022737"/>
    </source>
</evidence>
<evidence type="ECO:0000256" key="2">
    <source>
        <dbReference type="ARBA" id="ARBA00022448"/>
    </source>
</evidence>
<keyword evidence="14" id="KW-1185">Reference proteome</keyword>